<evidence type="ECO:0000256" key="1">
    <source>
        <dbReference type="ARBA" id="ARBA00022491"/>
    </source>
</evidence>
<evidence type="ECO:0000256" key="2">
    <source>
        <dbReference type="ARBA" id="ARBA00023015"/>
    </source>
</evidence>
<dbReference type="InterPro" id="IPR010982">
    <property type="entry name" value="Lambda_DNA-bd_dom_sf"/>
</dbReference>
<dbReference type="CDD" id="cd06267">
    <property type="entry name" value="PBP1_LacI_sugar_binding-like"/>
    <property type="match status" value="1"/>
</dbReference>
<dbReference type="Gene3D" id="1.10.260.40">
    <property type="entry name" value="lambda repressor-like DNA-binding domains"/>
    <property type="match status" value="1"/>
</dbReference>
<dbReference type="PROSITE" id="PS50932">
    <property type="entry name" value="HTH_LACI_2"/>
    <property type="match status" value="1"/>
</dbReference>
<dbReference type="Pfam" id="PF13377">
    <property type="entry name" value="Peripla_BP_3"/>
    <property type="match status" value="1"/>
</dbReference>
<dbReference type="SMART" id="SM00354">
    <property type="entry name" value="HTH_LACI"/>
    <property type="match status" value="1"/>
</dbReference>
<protein>
    <submittedName>
        <fullName evidence="6">LacI family transcriptional regulator</fullName>
    </submittedName>
</protein>
<keyword evidence="1" id="KW-0678">Repressor</keyword>
<dbReference type="Gene3D" id="3.40.50.2300">
    <property type="match status" value="2"/>
</dbReference>
<keyword evidence="7" id="KW-1185">Reference proteome</keyword>
<dbReference type="GO" id="GO:0003700">
    <property type="term" value="F:DNA-binding transcription factor activity"/>
    <property type="evidence" value="ECO:0007669"/>
    <property type="project" value="TreeGrafter"/>
</dbReference>
<organism evidence="6 7">
    <name type="scientific">Jiangella anatolica</name>
    <dbReference type="NCBI Taxonomy" id="2670374"/>
    <lineage>
        <taxon>Bacteria</taxon>
        <taxon>Bacillati</taxon>
        <taxon>Actinomycetota</taxon>
        <taxon>Actinomycetes</taxon>
        <taxon>Jiangellales</taxon>
        <taxon>Jiangellaceae</taxon>
        <taxon>Jiangella</taxon>
    </lineage>
</organism>
<evidence type="ECO:0000313" key="7">
    <source>
        <dbReference type="Proteomes" id="UP000248764"/>
    </source>
</evidence>
<dbReference type="SUPFAM" id="SSF53822">
    <property type="entry name" value="Periplasmic binding protein-like I"/>
    <property type="match status" value="1"/>
</dbReference>
<reference evidence="6 7" key="1">
    <citation type="submission" date="2018-01" db="EMBL/GenBank/DDBJ databases">
        <title>Draft genome sequence of Jiangella sp. GTF31.</title>
        <authorList>
            <person name="Sahin N."/>
            <person name="Ay H."/>
            <person name="Saygin H."/>
        </authorList>
    </citation>
    <scope>NUCLEOTIDE SEQUENCE [LARGE SCALE GENOMIC DNA]</scope>
    <source>
        <strain evidence="6 7">GTF31</strain>
    </source>
</reference>
<feature type="domain" description="HTH lacI-type" evidence="5">
    <location>
        <begin position="10"/>
        <end position="64"/>
    </location>
</feature>
<dbReference type="CDD" id="cd01392">
    <property type="entry name" value="HTH_LacI"/>
    <property type="match status" value="1"/>
</dbReference>
<dbReference type="RefSeq" id="WP_111252652.1">
    <property type="nucleotide sequence ID" value="NZ_POTW01000001.1"/>
</dbReference>
<dbReference type="InterPro" id="IPR046335">
    <property type="entry name" value="LacI/GalR-like_sensor"/>
</dbReference>
<evidence type="ECO:0000256" key="4">
    <source>
        <dbReference type="ARBA" id="ARBA00023163"/>
    </source>
</evidence>
<gene>
    <name evidence="6" type="ORF">C1I92_00305</name>
</gene>
<evidence type="ECO:0000259" key="5">
    <source>
        <dbReference type="PROSITE" id="PS50932"/>
    </source>
</evidence>
<keyword evidence="3" id="KW-0238">DNA-binding</keyword>
<accession>A0A2W2C1M1</accession>
<dbReference type="SUPFAM" id="SSF47413">
    <property type="entry name" value="lambda repressor-like DNA-binding domains"/>
    <property type="match status" value="1"/>
</dbReference>
<name>A0A2W2C1M1_9ACTN</name>
<dbReference type="PROSITE" id="PS00356">
    <property type="entry name" value="HTH_LACI_1"/>
    <property type="match status" value="1"/>
</dbReference>
<dbReference type="InterPro" id="IPR000843">
    <property type="entry name" value="HTH_LacI"/>
</dbReference>
<dbReference type="AlphaFoldDB" id="A0A2W2C1M1"/>
<dbReference type="Proteomes" id="UP000248764">
    <property type="component" value="Unassembled WGS sequence"/>
</dbReference>
<keyword evidence="2" id="KW-0805">Transcription regulation</keyword>
<keyword evidence="4" id="KW-0804">Transcription</keyword>
<comment type="caution">
    <text evidence="6">The sequence shown here is derived from an EMBL/GenBank/DDBJ whole genome shotgun (WGS) entry which is preliminary data.</text>
</comment>
<sequence length="343" mass="36677">MTTQARTRAATINDVARVAGVSRAAVSKVLRDAYGVSDAMREKVNAAIDELGYRPRVSARGMRGATFTIGIELPNLDNPFFSDLVSGATSRLLGEPYQLIVAPASPANAEGERAIQALTDRQVDGVIAISPEVEQSWLEDVAAAVPLVMLGRHDDTREYDTVVGDDAAGTRLVLEHLLGLGHRRIAHLTLPESVTVERPNTTHGVREAAYRRIMADAGLAGEIRVVNVEPDPETVYAATRDLIDGPDRPTAVFAAHDELALTVLRAVADAGPAGGDVSVVGYDDTWIARHPLISLTSVNQSGQHMGGRAIDLLLDRVAGRKHPVHEVVAPRLLVRESSRAPTA</sequence>
<proteinExistence type="predicted"/>
<evidence type="ECO:0000256" key="3">
    <source>
        <dbReference type="ARBA" id="ARBA00023125"/>
    </source>
</evidence>
<dbReference type="Pfam" id="PF00356">
    <property type="entry name" value="LacI"/>
    <property type="match status" value="1"/>
</dbReference>
<dbReference type="PANTHER" id="PTHR30146">
    <property type="entry name" value="LACI-RELATED TRANSCRIPTIONAL REPRESSOR"/>
    <property type="match status" value="1"/>
</dbReference>
<evidence type="ECO:0000313" key="6">
    <source>
        <dbReference type="EMBL" id="PZF86654.1"/>
    </source>
</evidence>
<dbReference type="GO" id="GO:0000976">
    <property type="term" value="F:transcription cis-regulatory region binding"/>
    <property type="evidence" value="ECO:0007669"/>
    <property type="project" value="TreeGrafter"/>
</dbReference>
<dbReference type="EMBL" id="POTW01000001">
    <property type="protein sequence ID" value="PZF86654.1"/>
    <property type="molecule type" value="Genomic_DNA"/>
</dbReference>
<dbReference type="InterPro" id="IPR028082">
    <property type="entry name" value="Peripla_BP_I"/>
</dbReference>
<dbReference type="PANTHER" id="PTHR30146:SF148">
    <property type="entry name" value="HTH-TYPE TRANSCRIPTIONAL REPRESSOR PURR-RELATED"/>
    <property type="match status" value="1"/>
</dbReference>